<comment type="caution">
    <text evidence="4">The sequence shown here is derived from an EMBL/GenBank/DDBJ whole genome shotgun (WGS) entry which is preliminary data.</text>
</comment>
<accession>A0A5A8C3K8</accession>
<keyword evidence="1" id="KW-0103">Bromodomain</keyword>
<dbReference type="CDD" id="cd04369">
    <property type="entry name" value="Bromodomain"/>
    <property type="match status" value="1"/>
</dbReference>
<dbReference type="InterPro" id="IPR001487">
    <property type="entry name" value="Bromodomain"/>
</dbReference>
<keyword evidence="5" id="KW-1185">Reference proteome</keyword>
<feature type="compositionally biased region" description="Pro residues" evidence="2">
    <location>
        <begin position="58"/>
        <end position="67"/>
    </location>
</feature>
<protein>
    <recommendedName>
        <fullName evidence="3">Bromo domain-containing protein</fullName>
    </recommendedName>
</protein>
<name>A0A5A8C3K8_CAFRO</name>
<feature type="domain" description="Bromo" evidence="3">
    <location>
        <begin position="162"/>
        <end position="194"/>
    </location>
</feature>
<feature type="region of interest" description="Disordered" evidence="2">
    <location>
        <begin position="47"/>
        <end position="77"/>
    </location>
</feature>
<dbReference type="SUPFAM" id="SSF47370">
    <property type="entry name" value="Bromodomain"/>
    <property type="match status" value="1"/>
</dbReference>
<dbReference type="Pfam" id="PF00439">
    <property type="entry name" value="Bromodomain"/>
    <property type="match status" value="1"/>
</dbReference>
<evidence type="ECO:0000256" key="2">
    <source>
        <dbReference type="SAM" id="MobiDB-lite"/>
    </source>
</evidence>
<gene>
    <name evidence="4" type="ORF">FNF29_07217</name>
</gene>
<dbReference type="Gene3D" id="1.20.920.10">
    <property type="entry name" value="Bromodomain-like"/>
    <property type="match status" value="1"/>
</dbReference>
<dbReference type="InterPro" id="IPR036427">
    <property type="entry name" value="Bromodomain-like_sf"/>
</dbReference>
<evidence type="ECO:0000256" key="1">
    <source>
        <dbReference type="ARBA" id="ARBA00023117"/>
    </source>
</evidence>
<evidence type="ECO:0000313" key="4">
    <source>
        <dbReference type="EMBL" id="KAA0147662.1"/>
    </source>
</evidence>
<dbReference type="EMBL" id="VLTN01000063">
    <property type="protein sequence ID" value="KAA0147662.1"/>
    <property type="molecule type" value="Genomic_DNA"/>
</dbReference>
<organism evidence="4 5">
    <name type="scientific">Cafeteria roenbergensis</name>
    <name type="common">Marine flagellate</name>
    <dbReference type="NCBI Taxonomy" id="33653"/>
    <lineage>
        <taxon>Eukaryota</taxon>
        <taxon>Sar</taxon>
        <taxon>Stramenopiles</taxon>
        <taxon>Bigyra</taxon>
        <taxon>Opalozoa</taxon>
        <taxon>Bicosoecida</taxon>
        <taxon>Cafeteriaceae</taxon>
        <taxon>Cafeteria</taxon>
    </lineage>
</organism>
<proteinExistence type="predicted"/>
<dbReference type="AlphaFoldDB" id="A0A5A8C3K8"/>
<sequence length="226" mass="24947">MAAAPAAAQPRWASLVEAEWYADLAQRTRGTRFVDMLSVPAPTEPLAEFPPLRELPPVAEPARPPAPSASERPSLSEDDWRTISRSVLGMAVAELKQMRWPGWDNPFAVRLSPSYAERMLPAYYSRVGAANVRDLLGVEERVNLWPGQAVEAPWAGAPVPRAYRSVDEADADIRLIAANAATFNGSGHPVAELGRKLLAKWEGWLPGLRRSWQQHEQDAVARLARQ</sequence>
<reference evidence="4 5" key="1">
    <citation type="submission" date="2019-07" db="EMBL/GenBank/DDBJ databases">
        <title>Genomes of Cafeteria roenbergensis.</title>
        <authorList>
            <person name="Fischer M.G."/>
            <person name="Hackl T."/>
            <person name="Roman M."/>
        </authorList>
    </citation>
    <scope>NUCLEOTIDE SEQUENCE [LARGE SCALE GENOMIC DNA]</scope>
    <source>
        <strain evidence="4 5">BVI</strain>
    </source>
</reference>
<dbReference type="Proteomes" id="UP000323011">
    <property type="component" value="Unassembled WGS sequence"/>
</dbReference>
<evidence type="ECO:0000259" key="3">
    <source>
        <dbReference type="Pfam" id="PF00439"/>
    </source>
</evidence>
<evidence type="ECO:0000313" key="5">
    <source>
        <dbReference type="Proteomes" id="UP000323011"/>
    </source>
</evidence>